<dbReference type="AlphaFoldDB" id="A0A263BXS9"/>
<gene>
    <name evidence="1" type="ORF">CIB95_03100</name>
</gene>
<keyword evidence="2" id="KW-1185">Reference proteome</keyword>
<dbReference type="Proteomes" id="UP000217083">
    <property type="component" value="Unassembled WGS sequence"/>
</dbReference>
<organism evidence="1 2">
    <name type="scientific">Lottiidibacillus patelloidae</name>
    <dbReference type="NCBI Taxonomy" id="2670334"/>
    <lineage>
        <taxon>Bacteria</taxon>
        <taxon>Bacillati</taxon>
        <taxon>Bacillota</taxon>
        <taxon>Bacilli</taxon>
        <taxon>Bacillales</taxon>
        <taxon>Bacillaceae</taxon>
        <taxon>Lottiidibacillus</taxon>
    </lineage>
</organism>
<dbReference type="InterPro" id="IPR009507">
    <property type="entry name" value="UPF0435"/>
</dbReference>
<sequence length="86" mass="9767">MVQCLILMNKEGCSFLGSTKESIEVLVNAISEKLQVVNRGLFDPEDFNESCLEDLQDIHKMIMMKSTVSISEKEAILTELSKMRKK</sequence>
<evidence type="ECO:0000313" key="1">
    <source>
        <dbReference type="EMBL" id="OZM58571.1"/>
    </source>
</evidence>
<dbReference type="EMBL" id="NPIA01000001">
    <property type="protein sequence ID" value="OZM58571.1"/>
    <property type="molecule type" value="Genomic_DNA"/>
</dbReference>
<protein>
    <submittedName>
        <fullName evidence="1">Uncharacterized protein</fullName>
    </submittedName>
</protein>
<accession>A0A263BXS9</accession>
<dbReference type="Pfam" id="PF06569">
    <property type="entry name" value="DUF1128"/>
    <property type="match status" value="1"/>
</dbReference>
<name>A0A263BXS9_9BACI</name>
<comment type="caution">
    <text evidence="1">The sequence shown here is derived from an EMBL/GenBank/DDBJ whole genome shotgun (WGS) entry which is preliminary data.</text>
</comment>
<evidence type="ECO:0000313" key="2">
    <source>
        <dbReference type="Proteomes" id="UP000217083"/>
    </source>
</evidence>
<reference evidence="2" key="1">
    <citation type="submission" date="2017-08" db="EMBL/GenBank/DDBJ databases">
        <authorList>
            <person name="Huang Z."/>
        </authorList>
    </citation>
    <scope>NUCLEOTIDE SEQUENCE [LARGE SCALE GENOMIC DNA]</scope>
    <source>
        <strain evidence="2">SA5d-4</strain>
    </source>
</reference>
<reference evidence="1 2" key="2">
    <citation type="submission" date="2017-09" db="EMBL/GenBank/DDBJ databases">
        <title>Bacillus patelloidae sp. nov., isolated from the intestinal tract of a marine limpet.</title>
        <authorList>
            <person name="Liu R."/>
            <person name="Dong C."/>
            <person name="Shao Z."/>
        </authorList>
    </citation>
    <scope>NUCLEOTIDE SEQUENCE [LARGE SCALE GENOMIC DNA]</scope>
    <source>
        <strain evidence="1 2">SA5d-4</strain>
    </source>
</reference>
<proteinExistence type="predicted"/>